<evidence type="ECO:0000313" key="4">
    <source>
        <dbReference type="Proteomes" id="UP001210231"/>
    </source>
</evidence>
<sequence>MKQIITVLSFLLAVFSTNAQADNHNHQQEGGFTVDTYKKFPPFPLLNLDSARVNSSQAIENKKKTVVVYFSPICNHCQHLAEDITGNMKSFKNVKFLFISSYNITEIKTFANNYGLNKFKNISLFQDDQYKFVNFYKLRSLPGIFVYDTNQDFLATMPDHFKIEDLIKAVN</sequence>
<protein>
    <submittedName>
        <fullName evidence="3">Redoxin domain-containing protein</fullName>
    </submittedName>
</protein>
<dbReference type="Proteomes" id="UP001210231">
    <property type="component" value="Unassembled WGS sequence"/>
</dbReference>
<gene>
    <name evidence="3" type="ORF">O3P16_04310</name>
</gene>
<organism evidence="3 4">
    <name type="scientific">Polluticaenibacter yanchengensis</name>
    <dbReference type="NCBI Taxonomy" id="3014562"/>
    <lineage>
        <taxon>Bacteria</taxon>
        <taxon>Pseudomonadati</taxon>
        <taxon>Bacteroidota</taxon>
        <taxon>Chitinophagia</taxon>
        <taxon>Chitinophagales</taxon>
        <taxon>Chitinophagaceae</taxon>
        <taxon>Polluticaenibacter</taxon>
    </lineage>
</organism>
<evidence type="ECO:0000313" key="3">
    <source>
        <dbReference type="EMBL" id="MDA3614016.1"/>
    </source>
</evidence>
<accession>A0ABT4UGQ2</accession>
<dbReference type="Pfam" id="PF00578">
    <property type="entry name" value="AhpC-TSA"/>
    <property type="match status" value="1"/>
</dbReference>
<feature type="signal peptide" evidence="1">
    <location>
        <begin position="1"/>
        <end position="21"/>
    </location>
</feature>
<feature type="domain" description="Thioredoxin" evidence="2">
    <location>
        <begin position="34"/>
        <end position="171"/>
    </location>
</feature>
<dbReference type="InterPro" id="IPR036249">
    <property type="entry name" value="Thioredoxin-like_sf"/>
</dbReference>
<reference evidence="3 4" key="1">
    <citation type="submission" date="2022-12" db="EMBL/GenBank/DDBJ databases">
        <title>Chitinophagaceae gen. sp. nov., a new member of the family Chitinophagaceae, isolated from soil in a chemical factory.</title>
        <authorList>
            <person name="Ke Z."/>
        </authorList>
    </citation>
    <scope>NUCLEOTIDE SEQUENCE [LARGE SCALE GENOMIC DNA]</scope>
    <source>
        <strain evidence="3 4">LY-5</strain>
    </source>
</reference>
<comment type="caution">
    <text evidence="3">The sequence shown here is derived from an EMBL/GenBank/DDBJ whole genome shotgun (WGS) entry which is preliminary data.</text>
</comment>
<keyword evidence="4" id="KW-1185">Reference proteome</keyword>
<dbReference type="EMBL" id="JAQGEF010000004">
    <property type="protein sequence ID" value="MDA3614016.1"/>
    <property type="molecule type" value="Genomic_DNA"/>
</dbReference>
<keyword evidence="1" id="KW-0732">Signal</keyword>
<feature type="chain" id="PRO_5046547614" evidence="1">
    <location>
        <begin position="22"/>
        <end position="171"/>
    </location>
</feature>
<evidence type="ECO:0000256" key="1">
    <source>
        <dbReference type="SAM" id="SignalP"/>
    </source>
</evidence>
<name>A0ABT4UGQ2_9BACT</name>
<dbReference type="PROSITE" id="PS51352">
    <property type="entry name" value="THIOREDOXIN_2"/>
    <property type="match status" value="1"/>
</dbReference>
<evidence type="ECO:0000259" key="2">
    <source>
        <dbReference type="PROSITE" id="PS51352"/>
    </source>
</evidence>
<dbReference type="InterPro" id="IPR013766">
    <property type="entry name" value="Thioredoxin_domain"/>
</dbReference>
<dbReference type="SUPFAM" id="SSF52833">
    <property type="entry name" value="Thioredoxin-like"/>
    <property type="match status" value="1"/>
</dbReference>
<proteinExistence type="predicted"/>
<dbReference type="Gene3D" id="3.40.30.10">
    <property type="entry name" value="Glutaredoxin"/>
    <property type="match status" value="1"/>
</dbReference>
<dbReference type="InterPro" id="IPR000866">
    <property type="entry name" value="AhpC/TSA"/>
</dbReference>
<dbReference type="RefSeq" id="WP_407030346.1">
    <property type="nucleotide sequence ID" value="NZ_JAQGEF010000004.1"/>
</dbReference>